<dbReference type="Proteomes" id="UP000489600">
    <property type="component" value="Unassembled WGS sequence"/>
</dbReference>
<reference evidence="2" key="1">
    <citation type="submission" date="2019-07" db="EMBL/GenBank/DDBJ databases">
        <authorList>
            <person name="Dittberner H."/>
        </authorList>
    </citation>
    <scope>NUCLEOTIDE SEQUENCE [LARGE SCALE GENOMIC DNA]</scope>
</reference>
<gene>
    <name evidence="2" type="ORF">ANE_LOCUS21641</name>
</gene>
<dbReference type="EMBL" id="CABITT030000007">
    <property type="protein sequence ID" value="VVB11197.1"/>
    <property type="molecule type" value="Genomic_DNA"/>
</dbReference>
<protein>
    <submittedName>
        <fullName evidence="2">Uncharacterized protein</fullName>
    </submittedName>
</protein>
<evidence type="ECO:0000313" key="3">
    <source>
        <dbReference type="Proteomes" id="UP000489600"/>
    </source>
</evidence>
<keyword evidence="3" id="KW-1185">Reference proteome</keyword>
<name>A0A565CC00_9BRAS</name>
<dbReference type="AlphaFoldDB" id="A0A565CC00"/>
<proteinExistence type="predicted"/>
<evidence type="ECO:0000313" key="2">
    <source>
        <dbReference type="EMBL" id="VVB11197.1"/>
    </source>
</evidence>
<sequence>MSKFPRYLKNSDPLIAEYMAKQDDQVNSPNEAQGTAGEEDPGSTPLDPQSTT</sequence>
<feature type="region of interest" description="Disordered" evidence="1">
    <location>
        <begin position="21"/>
        <end position="52"/>
    </location>
</feature>
<comment type="caution">
    <text evidence="2">The sequence shown here is derived from an EMBL/GenBank/DDBJ whole genome shotgun (WGS) entry which is preliminary data.</text>
</comment>
<organism evidence="2 3">
    <name type="scientific">Arabis nemorensis</name>
    <dbReference type="NCBI Taxonomy" id="586526"/>
    <lineage>
        <taxon>Eukaryota</taxon>
        <taxon>Viridiplantae</taxon>
        <taxon>Streptophyta</taxon>
        <taxon>Embryophyta</taxon>
        <taxon>Tracheophyta</taxon>
        <taxon>Spermatophyta</taxon>
        <taxon>Magnoliopsida</taxon>
        <taxon>eudicotyledons</taxon>
        <taxon>Gunneridae</taxon>
        <taxon>Pentapetalae</taxon>
        <taxon>rosids</taxon>
        <taxon>malvids</taxon>
        <taxon>Brassicales</taxon>
        <taxon>Brassicaceae</taxon>
        <taxon>Arabideae</taxon>
        <taxon>Arabis</taxon>
    </lineage>
</organism>
<evidence type="ECO:0000256" key="1">
    <source>
        <dbReference type="SAM" id="MobiDB-lite"/>
    </source>
</evidence>
<accession>A0A565CC00</accession>